<feature type="region of interest" description="Disordered" evidence="1">
    <location>
        <begin position="66"/>
        <end position="165"/>
    </location>
</feature>
<dbReference type="OrthoDB" id="3388483at2759"/>
<evidence type="ECO:0000256" key="1">
    <source>
        <dbReference type="SAM" id="MobiDB-lite"/>
    </source>
</evidence>
<feature type="compositionally biased region" description="Polar residues" evidence="1">
    <location>
        <begin position="104"/>
        <end position="115"/>
    </location>
</feature>
<sequence>MEAPWLDPGLSPSPPPIDPGLLLTMNLVEEIRDLMAVYDVESKEVDQLARGRRIKFLTHELSARPALHMPPPLAPAPQADTFLGSPPSSLPSSVPETQLPVPQMQPSCDTQSASLAFQAPLAPPDDRIDDSSSSQNEIGLTPLSKPRKKRPALKADLDDGAHPPKRVAGALTRLEKQGFDETDIRMKKTLQASREMLRTMQRLIGYAAGRTMPNSGGPPPDEEAGVGPFLIPNFHAKLTDIENLRIQQRAADAVLRTQMSEEGVVPPAYRPRWLDENVLIDLAQKSWPGMKAVWQTQVHDAKDNGAASALRRRQGKRRERRNIAADQIRKGIKEFCEDNQLNHALVELELVNEEWMGEEWSGDEEGIQTPAWRQALFEKGSISAHMRDSPGRVEALELRRPVWMHPNLWEWFKAQRAGRPRTQKKPEKPRADLGNVSHRMPEVIPFDFMLNPQWAATQLPKWDESYWKRRTGWPTSLGTRAQHITASMLTAPTSGRS</sequence>
<evidence type="ECO:0000313" key="3">
    <source>
        <dbReference type="Proteomes" id="UP000076842"/>
    </source>
</evidence>
<organism evidence="2 3">
    <name type="scientific">Calocera cornea HHB12733</name>
    <dbReference type="NCBI Taxonomy" id="1353952"/>
    <lineage>
        <taxon>Eukaryota</taxon>
        <taxon>Fungi</taxon>
        <taxon>Dikarya</taxon>
        <taxon>Basidiomycota</taxon>
        <taxon>Agaricomycotina</taxon>
        <taxon>Dacrymycetes</taxon>
        <taxon>Dacrymycetales</taxon>
        <taxon>Dacrymycetaceae</taxon>
        <taxon>Calocera</taxon>
    </lineage>
</organism>
<gene>
    <name evidence="2" type="ORF">CALCODRAFT_488437</name>
</gene>
<name>A0A165CGX9_9BASI</name>
<feature type="region of interest" description="Disordered" evidence="1">
    <location>
        <begin position="415"/>
        <end position="434"/>
    </location>
</feature>
<proteinExistence type="predicted"/>
<evidence type="ECO:0000313" key="2">
    <source>
        <dbReference type="EMBL" id="KZT50769.1"/>
    </source>
</evidence>
<dbReference type="EMBL" id="KV424145">
    <property type="protein sequence ID" value="KZT50769.1"/>
    <property type="molecule type" value="Genomic_DNA"/>
</dbReference>
<reference evidence="2 3" key="1">
    <citation type="journal article" date="2016" name="Mol. Biol. Evol.">
        <title>Comparative Genomics of Early-Diverging Mushroom-Forming Fungi Provides Insights into the Origins of Lignocellulose Decay Capabilities.</title>
        <authorList>
            <person name="Nagy L.G."/>
            <person name="Riley R."/>
            <person name="Tritt A."/>
            <person name="Adam C."/>
            <person name="Daum C."/>
            <person name="Floudas D."/>
            <person name="Sun H."/>
            <person name="Yadav J.S."/>
            <person name="Pangilinan J."/>
            <person name="Larsson K.H."/>
            <person name="Matsuura K."/>
            <person name="Barry K."/>
            <person name="Labutti K."/>
            <person name="Kuo R."/>
            <person name="Ohm R.A."/>
            <person name="Bhattacharya S.S."/>
            <person name="Shirouzu T."/>
            <person name="Yoshinaga Y."/>
            <person name="Martin F.M."/>
            <person name="Grigoriev I.V."/>
            <person name="Hibbett D.S."/>
        </authorList>
    </citation>
    <scope>NUCLEOTIDE SEQUENCE [LARGE SCALE GENOMIC DNA]</scope>
    <source>
        <strain evidence="2 3">HHB12733</strain>
    </source>
</reference>
<accession>A0A165CGX9</accession>
<protein>
    <submittedName>
        <fullName evidence="2">Uncharacterized protein</fullName>
    </submittedName>
</protein>
<dbReference type="AlphaFoldDB" id="A0A165CGX9"/>
<feature type="compositionally biased region" description="Basic and acidic residues" evidence="1">
    <location>
        <begin position="153"/>
        <end position="162"/>
    </location>
</feature>
<dbReference type="Proteomes" id="UP000076842">
    <property type="component" value="Unassembled WGS sequence"/>
</dbReference>
<keyword evidence="3" id="KW-1185">Reference proteome</keyword>
<feature type="compositionally biased region" description="Low complexity" evidence="1">
    <location>
        <begin position="85"/>
        <end position="95"/>
    </location>
</feature>
<dbReference type="InParanoid" id="A0A165CGX9"/>